<sequence length="191" mass="19923">MTNRWLGRRKNPRLSGTLHILDATGRELAVPLRGRATVLTAGGTGLTGYGEVWAVHTTTAAADTSLMISYGHDDNADKRESGLCPAGDTVVLSGVRFTWRNQPAVPGTPIPRPRDAMPNMPRTAGAPPKSNASPQPSRTAPGRTPPAQSSPAQTSPTQKSPARAEPARGNRSPGSAAQPGARPNARRPSGS</sequence>
<dbReference type="Proteomes" id="UP000249341">
    <property type="component" value="Unassembled WGS sequence"/>
</dbReference>
<comment type="caution">
    <text evidence="2">The sequence shown here is derived from an EMBL/GenBank/DDBJ whole genome shotgun (WGS) entry which is preliminary data.</text>
</comment>
<evidence type="ECO:0000313" key="2">
    <source>
        <dbReference type="EMBL" id="RAK42534.1"/>
    </source>
</evidence>
<accession>A0A327ZN12</accession>
<keyword evidence="3" id="KW-1185">Reference proteome</keyword>
<dbReference type="OrthoDB" id="3292579at2"/>
<evidence type="ECO:0000313" key="3">
    <source>
        <dbReference type="Proteomes" id="UP000249341"/>
    </source>
</evidence>
<evidence type="ECO:0000256" key="1">
    <source>
        <dbReference type="SAM" id="MobiDB-lite"/>
    </source>
</evidence>
<dbReference type="AlphaFoldDB" id="A0A327ZN12"/>
<name>A0A327ZN12_9ACTN</name>
<proteinExistence type="predicted"/>
<gene>
    <name evidence="2" type="ORF">B0I29_102359</name>
</gene>
<protein>
    <submittedName>
        <fullName evidence="2">Uncharacterized protein</fullName>
    </submittedName>
</protein>
<feature type="compositionally biased region" description="Low complexity" evidence="1">
    <location>
        <begin position="145"/>
        <end position="158"/>
    </location>
</feature>
<reference evidence="2 3" key="1">
    <citation type="submission" date="2018-06" db="EMBL/GenBank/DDBJ databases">
        <title>Genomic Encyclopedia of Type Strains, Phase III (KMG-III): the genomes of soil and plant-associated and newly described type strains.</title>
        <authorList>
            <person name="Whitman W."/>
        </authorList>
    </citation>
    <scope>NUCLEOTIDE SEQUENCE [LARGE SCALE GENOMIC DNA]</scope>
    <source>
        <strain evidence="2 3">CGMCC 4.7090</strain>
    </source>
</reference>
<feature type="region of interest" description="Disordered" evidence="1">
    <location>
        <begin position="101"/>
        <end position="191"/>
    </location>
</feature>
<organism evidence="2 3">
    <name type="scientific">Actinoplanes lutulentus</name>
    <dbReference type="NCBI Taxonomy" id="1287878"/>
    <lineage>
        <taxon>Bacteria</taxon>
        <taxon>Bacillati</taxon>
        <taxon>Actinomycetota</taxon>
        <taxon>Actinomycetes</taxon>
        <taxon>Micromonosporales</taxon>
        <taxon>Micromonosporaceae</taxon>
        <taxon>Actinoplanes</taxon>
    </lineage>
</organism>
<dbReference type="RefSeq" id="WP_111647686.1">
    <property type="nucleotide sequence ID" value="NZ_JACHWI010000003.1"/>
</dbReference>
<dbReference type="EMBL" id="QLMJ01000002">
    <property type="protein sequence ID" value="RAK42534.1"/>
    <property type="molecule type" value="Genomic_DNA"/>
</dbReference>